<dbReference type="AlphaFoldDB" id="A0A9X1XLM1"/>
<dbReference type="Proteomes" id="UP001139559">
    <property type="component" value="Unassembled WGS sequence"/>
</dbReference>
<evidence type="ECO:0000313" key="1">
    <source>
        <dbReference type="EMBL" id="MCK6264716.1"/>
    </source>
</evidence>
<name>A0A9X1XLM1_9VIBR</name>
<dbReference type="RefSeq" id="WP_248009787.1">
    <property type="nucleotide sequence ID" value="NZ_JAJHVV010000009.1"/>
</dbReference>
<proteinExistence type="predicted"/>
<evidence type="ECO:0000313" key="2">
    <source>
        <dbReference type="Proteomes" id="UP001139559"/>
    </source>
</evidence>
<reference evidence="1" key="1">
    <citation type="submission" date="2021-11" db="EMBL/GenBank/DDBJ databases">
        <title>Vibrio ZSDE26 sp. nov. and Vibrio ZSDZ34 sp. nov., isolated from coastal seawater in Qingdao.</title>
        <authorList>
            <person name="Zhang P."/>
        </authorList>
    </citation>
    <scope>NUCLEOTIDE SEQUENCE</scope>
    <source>
        <strain evidence="1">ZSDE26</strain>
    </source>
</reference>
<dbReference type="Gene3D" id="2.40.10.320">
    <property type="entry name" value="Uncharacterised protein PF13642 yp_926445, N-terminal domain"/>
    <property type="match status" value="1"/>
</dbReference>
<accession>A0A9X1XLM1</accession>
<organism evidence="1 2">
    <name type="scientific">Vibrio amylolyticus</name>
    <dbReference type="NCBI Taxonomy" id="2847292"/>
    <lineage>
        <taxon>Bacteria</taxon>
        <taxon>Pseudomonadati</taxon>
        <taxon>Pseudomonadota</taxon>
        <taxon>Gammaproteobacteria</taxon>
        <taxon>Vibrionales</taxon>
        <taxon>Vibrionaceae</taxon>
        <taxon>Vibrio</taxon>
    </lineage>
</organism>
<dbReference type="EMBL" id="JAJHVV010000009">
    <property type="protein sequence ID" value="MCK6264716.1"/>
    <property type="molecule type" value="Genomic_DNA"/>
</dbReference>
<keyword evidence="2" id="KW-1185">Reference proteome</keyword>
<dbReference type="InterPro" id="IPR025284">
    <property type="entry name" value="DUF4144"/>
</dbReference>
<protein>
    <submittedName>
        <fullName evidence="1">DUF4144 domain-containing protein</fullName>
    </submittedName>
</protein>
<comment type="caution">
    <text evidence="1">The sequence shown here is derived from an EMBL/GenBank/DDBJ whole genome shotgun (WGS) entry which is preliminary data.</text>
</comment>
<sequence length="106" mass="12203">MIQWPCIFKLEGDSELMYLESELVLASEFESLIWSGLDQLIDSNGQRYLVNHIGESYIFESQGIELSLESVTKLIQEHEFAKMEMCLTKIQFTSVQEAIHSLALEK</sequence>
<dbReference type="Pfam" id="PF13642">
    <property type="entry name" value="DUF4144"/>
    <property type="match status" value="1"/>
</dbReference>
<gene>
    <name evidence="1" type="ORF">KP803_15660</name>
</gene>